<dbReference type="GO" id="GO:0015288">
    <property type="term" value="F:porin activity"/>
    <property type="evidence" value="ECO:0007669"/>
    <property type="project" value="TreeGrafter"/>
</dbReference>
<evidence type="ECO:0000256" key="2">
    <source>
        <dbReference type="ARBA" id="ARBA00007613"/>
    </source>
</evidence>
<evidence type="ECO:0000256" key="3">
    <source>
        <dbReference type="ARBA" id="ARBA00022448"/>
    </source>
</evidence>
<evidence type="ECO:0000256" key="1">
    <source>
        <dbReference type="ARBA" id="ARBA00004442"/>
    </source>
</evidence>
<sequence>MCTALAGALLLVGVGAAFAADDSPRVGSTAIDISSSADAPSTIVAVGPAGTPGLTLDDCVRIAREQNPALTGERFRAGEVKGLAYQTVSEAMPTLDLVGSWNRSRDPSFALDSTFGGGDSAGSDSVDSLYSSFIPAPEDIAAQSFWRASLNANWEINPGRIYNAVRGIGLQLKQQETVIEDTEHAVVLEVLRAYDAVRVAGEELSALDSEIAARREFLEISRRRLQLELATTLDTLQAAVSLANLEPDRRSAETRLRDAGATLNTLLGRDPYDPIAVESNDDAELSGFPSTPGTIGEPLDRRLDLVEKRREIEILRKTRGARKSRGRPYFNLAGSYGYVGRDLDTIADKGHDFWSASVSLTVPLFSGLMVHGQVHETEAAIRRAETELADAVRKAQAEVERIRGELVAAKANRKAAELNLAQSELLVSQITRRYEVGKAEYLEVLNAQSERFRARSQVIGARSEVFLRGAELKRALGYDPSIPFDQLPGMDREEAR</sequence>
<evidence type="ECO:0000256" key="4">
    <source>
        <dbReference type="ARBA" id="ARBA00022452"/>
    </source>
</evidence>
<comment type="similarity">
    <text evidence="2">Belongs to the outer membrane factor (OMF) (TC 1.B.17) family.</text>
</comment>
<keyword evidence="6" id="KW-0472">Membrane</keyword>
<reference evidence="10" key="1">
    <citation type="submission" date="2020-04" db="EMBL/GenBank/DDBJ databases">
        <authorList>
            <person name="Zhang T."/>
        </authorList>
    </citation>
    <scope>NUCLEOTIDE SEQUENCE</scope>
    <source>
        <strain evidence="10">HKST-UBA02</strain>
    </source>
</reference>
<dbReference type="InterPro" id="IPR051906">
    <property type="entry name" value="TolC-like"/>
</dbReference>
<organism evidence="10 11">
    <name type="scientific">Eiseniibacteriota bacterium</name>
    <dbReference type="NCBI Taxonomy" id="2212470"/>
    <lineage>
        <taxon>Bacteria</taxon>
        <taxon>Candidatus Eiseniibacteriota</taxon>
    </lineage>
</organism>
<evidence type="ECO:0000256" key="7">
    <source>
        <dbReference type="ARBA" id="ARBA00023237"/>
    </source>
</evidence>
<dbReference type="Proteomes" id="UP000739538">
    <property type="component" value="Unassembled WGS sequence"/>
</dbReference>
<protein>
    <submittedName>
        <fullName evidence="10">TolC family protein</fullName>
    </submittedName>
</protein>
<evidence type="ECO:0000313" key="10">
    <source>
        <dbReference type="EMBL" id="MCA9757260.1"/>
    </source>
</evidence>
<evidence type="ECO:0000313" key="11">
    <source>
        <dbReference type="Proteomes" id="UP000739538"/>
    </source>
</evidence>
<evidence type="ECO:0000256" key="6">
    <source>
        <dbReference type="ARBA" id="ARBA00023136"/>
    </source>
</evidence>
<name>A0A956NH02_UNCEI</name>
<proteinExistence type="inferred from homology"/>
<reference evidence="10" key="2">
    <citation type="journal article" date="2021" name="Microbiome">
        <title>Successional dynamics and alternative stable states in a saline activated sludge microbial community over 9 years.</title>
        <authorList>
            <person name="Wang Y."/>
            <person name="Ye J."/>
            <person name="Ju F."/>
            <person name="Liu L."/>
            <person name="Boyd J.A."/>
            <person name="Deng Y."/>
            <person name="Parks D.H."/>
            <person name="Jiang X."/>
            <person name="Yin X."/>
            <person name="Woodcroft B.J."/>
            <person name="Tyson G.W."/>
            <person name="Hugenholtz P."/>
            <person name="Polz M.F."/>
            <person name="Zhang T."/>
        </authorList>
    </citation>
    <scope>NUCLEOTIDE SEQUENCE</scope>
    <source>
        <strain evidence="10">HKST-UBA02</strain>
    </source>
</reference>
<evidence type="ECO:0000256" key="5">
    <source>
        <dbReference type="ARBA" id="ARBA00022692"/>
    </source>
</evidence>
<keyword evidence="3" id="KW-0813">Transport</keyword>
<keyword evidence="9" id="KW-0732">Signal</keyword>
<dbReference type="PANTHER" id="PTHR30026:SF20">
    <property type="entry name" value="OUTER MEMBRANE PROTEIN TOLC"/>
    <property type="match status" value="1"/>
</dbReference>
<dbReference type="PANTHER" id="PTHR30026">
    <property type="entry name" value="OUTER MEMBRANE PROTEIN TOLC"/>
    <property type="match status" value="1"/>
</dbReference>
<comment type="subcellular location">
    <subcellularLocation>
        <location evidence="1">Cell outer membrane</location>
    </subcellularLocation>
</comment>
<dbReference type="GO" id="GO:0009279">
    <property type="term" value="C:cell outer membrane"/>
    <property type="evidence" value="ECO:0007669"/>
    <property type="project" value="UniProtKB-SubCell"/>
</dbReference>
<dbReference type="AlphaFoldDB" id="A0A956NH02"/>
<dbReference type="SUPFAM" id="SSF56954">
    <property type="entry name" value="Outer membrane efflux proteins (OEP)"/>
    <property type="match status" value="1"/>
</dbReference>
<dbReference type="GO" id="GO:0015562">
    <property type="term" value="F:efflux transmembrane transporter activity"/>
    <property type="evidence" value="ECO:0007669"/>
    <property type="project" value="InterPro"/>
</dbReference>
<dbReference type="EMBL" id="JAGQHS010000090">
    <property type="protein sequence ID" value="MCA9757260.1"/>
    <property type="molecule type" value="Genomic_DNA"/>
</dbReference>
<dbReference type="InterPro" id="IPR003423">
    <property type="entry name" value="OMP_efflux"/>
</dbReference>
<feature type="coiled-coil region" evidence="8">
    <location>
        <begin position="374"/>
        <end position="426"/>
    </location>
</feature>
<dbReference type="Pfam" id="PF02321">
    <property type="entry name" value="OEP"/>
    <property type="match status" value="2"/>
</dbReference>
<dbReference type="Gene3D" id="1.20.1600.10">
    <property type="entry name" value="Outer membrane efflux proteins (OEP)"/>
    <property type="match status" value="1"/>
</dbReference>
<feature type="chain" id="PRO_5037360905" evidence="9">
    <location>
        <begin position="20"/>
        <end position="496"/>
    </location>
</feature>
<dbReference type="GO" id="GO:1990281">
    <property type="term" value="C:efflux pump complex"/>
    <property type="evidence" value="ECO:0007669"/>
    <property type="project" value="TreeGrafter"/>
</dbReference>
<keyword evidence="8" id="KW-0175">Coiled coil</keyword>
<keyword evidence="5" id="KW-0812">Transmembrane</keyword>
<accession>A0A956NH02</accession>
<comment type="caution">
    <text evidence="10">The sequence shown here is derived from an EMBL/GenBank/DDBJ whole genome shotgun (WGS) entry which is preliminary data.</text>
</comment>
<keyword evidence="4" id="KW-1134">Transmembrane beta strand</keyword>
<keyword evidence="7" id="KW-0998">Cell outer membrane</keyword>
<feature type="signal peptide" evidence="9">
    <location>
        <begin position="1"/>
        <end position="19"/>
    </location>
</feature>
<gene>
    <name evidence="10" type="ORF">KDA27_15750</name>
</gene>
<evidence type="ECO:0000256" key="9">
    <source>
        <dbReference type="SAM" id="SignalP"/>
    </source>
</evidence>
<evidence type="ECO:0000256" key="8">
    <source>
        <dbReference type="SAM" id="Coils"/>
    </source>
</evidence>